<dbReference type="InterPro" id="IPR006119">
    <property type="entry name" value="Resolv_N"/>
</dbReference>
<evidence type="ECO:0000313" key="4">
    <source>
        <dbReference type="EMBL" id="MDD9207132.1"/>
    </source>
</evidence>
<evidence type="ECO:0000256" key="1">
    <source>
        <dbReference type="SAM" id="MobiDB-lite"/>
    </source>
</evidence>
<feature type="domain" description="Recombinase" evidence="3">
    <location>
        <begin position="163"/>
        <end position="266"/>
    </location>
</feature>
<reference evidence="4" key="1">
    <citation type="submission" date="2023-02" db="EMBL/GenBank/DDBJ databases">
        <title>Georgenia sp.10Sc9-8, isolated from a soil sample collected from the Taklamakan desert.</title>
        <authorList>
            <person name="Liu S."/>
        </authorList>
    </citation>
    <scope>NUCLEOTIDE SEQUENCE</scope>
    <source>
        <strain evidence="4">10Sc9-8</strain>
    </source>
</reference>
<dbReference type="Pfam" id="PF00239">
    <property type="entry name" value="Resolvase"/>
    <property type="match status" value="1"/>
</dbReference>
<dbReference type="Proteomes" id="UP001165561">
    <property type="component" value="Unassembled WGS sequence"/>
</dbReference>
<dbReference type="PROSITE" id="PS51737">
    <property type="entry name" value="RECOMBINASE_DNA_BIND"/>
    <property type="match status" value="1"/>
</dbReference>
<dbReference type="Gene3D" id="3.90.1750.20">
    <property type="entry name" value="Putative Large Serine Recombinase, Chain B, Domain 2"/>
    <property type="match status" value="1"/>
</dbReference>
<dbReference type="InterPro" id="IPR038109">
    <property type="entry name" value="DNA_bind_recomb_sf"/>
</dbReference>
<feature type="non-terminal residue" evidence="4">
    <location>
        <position position="312"/>
    </location>
</feature>
<keyword evidence="5" id="KW-1185">Reference proteome</keyword>
<dbReference type="InterPro" id="IPR050639">
    <property type="entry name" value="SSR_resolvase"/>
</dbReference>
<evidence type="ECO:0000259" key="3">
    <source>
        <dbReference type="PROSITE" id="PS51737"/>
    </source>
</evidence>
<organism evidence="4 5">
    <name type="scientific">Georgenia halotolerans</name>
    <dbReference type="NCBI Taxonomy" id="3028317"/>
    <lineage>
        <taxon>Bacteria</taxon>
        <taxon>Bacillati</taxon>
        <taxon>Actinomycetota</taxon>
        <taxon>Actinomycetes</taxon>
        <taxon>Micrococcales</taxon>
        <taxon>Bogoriellaceae</taxon>
        <taxon>Georgenia</taxon>
    </lineage>
</organism>
<dbReference type="InterPro" id="IPR036162">
    <property type="entry name" value="Resolvase-like_N_sf"/>
</dbReference>
<dbReference type="SUPFAM" id="SSF53041">
    <property type="entry name" value="Resolvase-like"/>
    <property type="match status" value="1"/>
</dbReference>
<dbReference type="PANTHER" id="PTHR30461">
    <property type="entry name" value="DNA-INVERTASE FROM LAMBDOID PROPHAGE"/>
    <property type="match status" value="1"/>
</dbReference>
<protein>
    <submittedName>
        <fullName evidence="4">Recombinase family protein</fullName>
    </submittedName>
</protein>
<evidence type="ECO:0000313" key="5">
    <source>
        <dbReference type="Proteomes" id="UP001165561"/>
    </source>
</evidence>
<dbReference type="PROSITE" id="PS51736">
    <property type="entry name" value="RECOMBINASES_3"/>
    <property type="match status" value="1"/>
</dbReference>
<gene>
    <name evidence="4" type="ORF">PU560_11750</name>
</gene>
<sequence>MPTKHAAAIYARISQDRAGEGLGVDRQLKDCRAEAQRLGWTVVEEYVDNDVSAYNPRKKRPEYERMRMDIRDGRIDAVLVWRLDRLERQPIDFERFYQLCEETGTDLKTVYGMVDLSQGEGLFHARIYAAFAAMENDAKSIRGKRKNRERAEDGKPHGGGSRPFGFEDDRTTHRPDEAAVIREAAARALAGESLTSLVRWLDDSGVRTVKGNGWATTTLRQLLTNPRIIGMRTHGDAAPVKAVWEPIIDPTDGERLRLLLLDPARRTNRTARRYLLSGMARCGLCGEVLVSHPKRDVRKYECRTLAKYQGCG</sequence>
<dbReference type="InterPro" id="IPR011109">
    <property type="entry name" value="DNA_bind_recombinase_dom"/>
</dbReference>
<name>A0ABT5TYU5_9MICO</name>
<proteinExistence type="predicted"/>
<dbReference type="SMART" id="SM00857">
    <property type="entry name" value="Resolvase"/>
    <property type="match status" value="1"/>
</dbReference>
<evidence type="ECO:0000259" key="2">
    <source>
        <dbReference type="PROSITE" id="PS51736"/>
    </source>
</evidence>
<dbReference type="PANTHER" id="PTHR30461:SF23">
    <property type="entry name" value="DNA RECOMBINASE-RELATED"/>
    <property type="match status" value="1"/>
</dbReference>
<dbReference type="Pfam" id="PF07508">
    <property type="entry name" value="Recombinase"/>
    <property type="match status" value="1"/>
</dbReference>
<dbReference type="EMBL" id="JARACI010001050">
    <property type="protein sequence ID" value="MDD9207132.1"/>
    <property type="molecule type" value="Genomic_DNA"/>
</dbReference>
<dbReference type="Gene3D" id="3.40.50.1390">
    <property type="entry name" value="Resolvase, N-terminal catalytic domain"/>
    <property type="match status" value="1"/>
</dbReference>
<comment type="caution">
    <text evidence="4">The sequence shown here is derived from an EMBL/GenBank/DDBJ whole genome shotgun (WGS) entry which is preliminary data.</text>
</comment>
<feature type="region of interest" description="Disordered" evidence="1">
    <location>
        <begin position="140"/>
        <end position="171"/>
    </location>
</feature>
<accession>A0ABT5TYU5</accession>
<dbReference type="CDD" id="cd00338">
    <property type="entry name" value="Ser_Recombinase"/>
    <property type="match status" value="1"/>
</dbReference>
<feature type="domain" description="Resolvase/invertase-type recombinase catalytic" evidence="2">
    <location>
        <begin position="6"/>
        <end position="154"/>
    </location>
</feature>